<organism evidence="1 2">
    <name type="scientific">Halteria grandinella</name>
    <dbReference type="NCBI Taxonomy" id="5974"/>
    <lineage>
        <taxon>Eukaryota</taxon>
        <taxon>Sar</taxon>
        <taxon>Alveolata</taxon>
        <taxon>Ciliophora</taxon>
        <taxon>Intramacronucleata</taxon>
        <taxon>Spirotrichea</taxon>
        <taxon>Stichotrichia</taxon>
        <taxon>Sporadotrichida</taxon>
        <taxon>Halteriidae</taxon>
        <taxon>Halteria</taxon>
    </lineage>
</organism>
<dbReference type="Proteomes" id="UP000785679">
    <property type="component" value="Unassembled WGS sequence"/>
</dbReference>
<sequence length="178" mass="20564">MKAPRWFALCPKMVIDELQAEKKPAFRAEIIFRRQGASQKYSSRSYVQSISQLTSGLREMAMPINEETGSVKFLEPFSLNSLNTLSVISKLTALLVLRSAFAILQTPFTNPSTLCPSFSRSLNAQCRLATCWRSLKEWWQKYSWERVGLSAVIRGWSYQYLWESSGRIWLKSDWTYSI</sequence>
<dbReference type="EMBL" id="RRYP01004207">
    <property type="protein sequence ID" value="TNV83063.1"/>
    <property type="molecule type" value="Genomic_DNA"/>
</dbReference>
<evidence type="ECO:0000313" key="2">
    <source>
        <dbReference type="Proteomes" id="UP000785679"/>
    </source>
</evidence>
<evidence type="ECO:0000313" key="1">
    <source>
        <dbReference type="EMBL" id="TNV83063.1"/>
    </source>
</evidence>
<comment type="caution">
    <text evidence="1">The sequence shown here is derived from an EMBL/GenBank/DDBJ whole genome shotgun (WGS) entry which is preliminary data.</text>
</comment>
<gene>
    <name evidence="1" type="ORF">FGO68_gene13896</name>
</gene>
<proteinExistence type="predicted"/>
<accession>A0A8J8NWV8</accession>
<reference evidence="1" key="1">
    <citation type="submission" date="2019-06" db="EMBL/GenBank/DDBJ databases">
        <authorList>
            <person name="Zheng W."/>
        </authorList>
    </citation>
    <scope>NUCLEOTIDE SEQUENCE</scope>
    <source>
        <strain evidence="1">QDHG01</strain>
    </source>
</reference>
<keyword evidence="2" id="KW-1185">Reference proteome</keyword>
<protein>
    <submittedName>
        <fullName evidence="1">Uncharacterized protein</fullName>
    </submittedName>
</protein>
<name>A0A8J8NWV8_HALGN</name>
<dbReference type="AlphaFoldDB" id="A0A8J8NWV8"/>